<dbReference type="AlphaFoldDB" id="A0AAD7U9F2"/>
<evidence type="ECO:0000313" key="10">
    <source>
        <dbReference type="Proteomes" id="UP001230188"/>
    </source>
</evidence>
<gene>
    <name evidence="9" type="ORF">CTAYLR_008002</name>
</gene>
<dbReference type="SUPFAM" id="SSF51126">
    <property type="entry name" value="Pectin lyase-like"/>
    <property type="match status" value="1"/>
</dbReference>
<keyword evidence="3" id="KW-1015">Disulfide bond</keyword>
<feature type="chain" id="PRO_5041925118" description="Thioredoxin domain-containing protein" evidence="7">
    <location>
        <begin position="20"/>
        <end position="687"/>
    </location>
</feature>
<proteinExistence type="inferred from homology"/>
<dbReference type="GO" id="GO:0005975">
    <property type="term" value="P:carbohydrate metabolic process"/>
    <property type="evidence" value="ECO:0007669"/>
    <property type="project" value="InterPro"/>
</dbReference>
<dbReference type="Proteomes" id="UP001230188">
    <property type="component" value="Unassembled WGS sequence"/>
</dbReference>
<evidence type="ECO:0000256" key="3">
    <source>
        <dbReference type="ARBA" id="ARBA00023157"/>
    </source>
</evidence>
<evidence type="ECO:0000256" key="2">
    <source>
        <dbReference type="ARBA" id="ARBA00022801"/>
    </source>
</evidence>
<comment type="caution">
    <text evidence="9">The sequence shown here is derived from an EMBL/GenBank/DDBJ whole genome shotgun (WGS) entry which is preliminary data.</text>
</comment>
<dbReference type="Pfam" id="PF00085">
    <property type="entry name" value="Thioredoxin"/>
    <property type="match status" value="1"/>
</dbReference>
<dbReference type="PROSITE" id="PS51352">
    <property type="entry name" value="THIOREDOXIN_2"/>
    <property type="match status" value="1"/>
</dbReference>
<evidence type="ECO:0000256" key="5">
    <source>
        <dbReference type="ARBA" id="ARBA00023295"/>
    </source>
</evidence>
<dbReference type="InterPro" id="IPR011050">
    <property type="entry name" value="Pectin_lyase_fold/virulence"/>
</dbReference>
<dbReference type="Gene3D" id="2.160.20.10">
    <property type="entry name" value="Single-stranded right-handed beta-helix, Pectin lyase-like"/>
    <property type="match status" value="1"/>
</dbReference>
<reference evidence="9" key="1">
    <citation type="submission" date="2023-01" db="EMBL/GenBank/DDBJ databases">
        <title>Metagenome sequencing of chrysophaentin producing Chrysophaeum taylorii.</title>
        <authorList>
            <person name="Davison J."/>
            <person name="Bewley C."/>
        </authorList>
    </citation>
    <scope>NUCLEOTIDE SEQUENCE</scope>
    <source>
        <strain evidence="9">NIES-1699</strain>
    </source>
</reference>
<keyword evidence="2 6" id="KW-0378">Hydrolase</keyword>
<dbReference type="InterPro" id="IPR013766">
    <property type="entry name" value="Thioredoxin_domain"/>
</dbReference>
<dbReference type="Gene3D" id="3.40.30.10">
    <property type="entry name" value="Glutaredoxin"/>
    <property type="match status" value="1"/>
</dbReference>
<comment type="similarity">
    <text evidence="1 6">Belongs to the glycosyl hydrolase 28 family.</text>
</comment>
<dbReference type="PANTHER" id="PTHR31736">
    <property type="match status" value="1"/>
</dbReference>
<dbReference type="Pfam" id="PF00295">
    <property type="entry name" value="Glyco_hydro_28"/>
    <property type="match status" value="1"/>
</dbReference>
<evidence type="ECO:0000256" key="1">
    <source>
        <dbReference type="ARBA" id="ARBA00008834"/>
    </source>
</evidence>
<dbReference type="InterPro" id="IPR012334">
    <property type="entry name" value="Pectin_lyas_fold"/>
</dbReference>
<feature type="signal peptide" evidence="7">
    <location>
        <begin position="1"/>
        <end position="19"/>
    </location>
</feature>
<dbReference type="InterPro" id="IPR000743">
    <property type="entry name" value="Glyco_hydro_28"/>
</dbReference>
<name>A0AAD7U9F2_9STRA</name>
<dbReference type="GO" id="GO:0004650">
    <property type="term" value="F:polygalacturonase activity"/>
    <property type="evidence" value="ECO:0007669"/>
    <property type="project" value="InterPro"/>
</dbReference>
<keyword evidence="10" id="KW-1185">Reference proteome</keyword>
<organism evidence="9 10">
    <name type="scientific">Chrysophaeum taylorii</name>
    <dbReference type="NCBI Taxonomy" id="2483200"/>
    <lineage>
        <taxon>Eukaryota</taxon>
        <taxon>Sar</taxon>
        <taxon>Stramenopiles</taxon>
        <taxon>Ochrophyta</taxon>
        <taxon>Pelagophyceae</taxon>
        <taxon>Pelagomonadales</taxon>
        <taxon>Pelagomonadaceae</taxon>
        <taxon>Chrysophaeum</taxon>
    </lineage>
</organism>
<evidence type="ECO:0000259" key="8">
    <source>
        <dbReference type="PROSITE" id="PS51352"/>
    </source>
</evidence>
<protein>
    <recommendedName>
        <fullName evidence="8">Thioredoxin domain-containing protein</fullName>
    </recommendedName>
</protein>
<dbReference type="EMBL" id="JAQMWT010000565">
    <property type="protein sequence ID" value="KAJ8599438.1"/>
    <property type="molecule type" value="Genomic_DNA"/>
</dbReference>
<dbReference type="PANTHER" id="PTHR31736:SF19">
    <property type="entry name" value="PECTIN LYASE SUPERFAMILY PROTEIN-RELATED"/>
    <property type="match status" value="1"/>
</dbReference>
<keyword evidence="5 6" id="KW-0326">Glycosidase</keyword>
<dbReference type="CDD" id="cd02947">
    <property type="entry name" value="TRX_family"/>
    <property type="match status" value="1"/>
</dbReference>
<sequence length="687" mass="75489">MQLLLLLAYGAAASRRSHSIVEYGGIPDNSSTEVALRNGLAFAAGLLAAPAFSELVFPANAQWYMIPANESFSHLAPYVTVRIEGQVVASDAIEAWPSEYGGDYLPLFGASDTVGIAFEGSGSIAGQGHRWWWAFLLNQLGDAKRPVLIRLDNCVDVAVSGLVLLDAPRFNIYLGEFTRTARISRVTILVDWRAQLSMTTQTSLPMFPFNTDGIDVAGRDILVEDCVVSNWDDTIAVKPSKRTRLLDKIIRDVIDDDDDDDEGHHRGRDAEDEWLWSWCTRNVTVSNLTTVWGAGISVGSVHPSRDDACVKDVLFADVRMYSPLKGVYVKPDVAEDDCDRPGVSPCAALIANITYANISIDKASFPDGWLEFEKAARAKGLPSRRRRLLNPETARRDDTDDIADFSCGTYDFLCFLWPVYIGVQQQLEPTGQGSGIWPAPDPRTTVVNITLDNVTATGGYWPEAAGVIRCNASNPCRGLHFYNVDIQADHFGAERAWICDDGPTAFGTIKGLVSPNASRCVLPGPRRPPPRRKSICRRRDLAESYSRTMRSFILVVVLASGACGFQQQPVRPAPLKLHAMKELSSERAFDAAVKKAAKDKLVVVDFATTWCGPCKVMEPKVNKLSEEYTDTLFYKVTGDSSADASSLMKREGVRAVPSFHFWKNGERVEVVNGANIDAVTSSVEKYA</sequence>
<dbReference type="InterPro" id="IPR036249">
    <property type="entry name" value="Thioredoxin-like_sf"/>
</dbReference>
<accession>A0AAD7U9F2</accession>
<evidence type="ECO:0000256" key="4">
    <source>
        <dbReference type="ARBA" id="ARBA00023180"/>
    </source>
</evidence>
<evidence type="ECO:0000256" key="6">
    <source>
        <dbReference type="RuleBase" id="RU361169"/>
    </source>
</evidence>
<evidence type="ECO:0000256" key="7">
    <source>
        <dbReference type="SAM" id="SignalP"/>
    </source>
</evidence>
<keyword evidence="4" id="KW-0325">Glycoprotein</keyword>
<feature type="domain" description="Thioredoxin" evidence="8">
    <location>
        <begin position="567"/>
        <end position="687"/>
    </location>
</feature>
<keyword evidence="7" id="KW-0732">Signal</keyword>
<dbReference type="GO" id="GO:0046576">
    <property type="term" value="F:rhamnogalacturonan alpha-L-rhamnopyranosyl-(1-&gt;4)-alpha-D-galactopyranosyluronide lyase activity"/>
    <property type="evidence" value="ECO:0007669"/>
    <property type="project" value="UniProtKB-ARBA"/>
</dbReference>
<evidence type="ECO:0000313" key="9">
    <source>
        <dbReference type="EMBL" id="KAJ8599438.1"/>
    </source>
</evidence>
<dbReference type="SUPFAM" id="SSF52833">
    <property type="entry name" value="Thioredoxin-like"/>
    <property type="match status" value="1"/>
</dbReference>